<proteinExistence type="predicted"/>
<name>A0A820D9W2_9BILA</name>
<dbReference type="AlphaFoldDB" id="A0A820D9W2"/>
<organism evidence="1 2">
    <name type="scientific">Adineta steineri</name>
    <dbReference type="NCBI Taxonomy" id="433720"/>
    <lineage>
        <taxon>Eukaryota</taxon>
        <taxon>Metazoa</taxon>
        <taxon>Spiralia</taxon>
        <taxon>Gnathifera</taxon>
        <taxon>Rotifera</taxon>
        <taxon>Eurotatoria</taxon>
        <taxon>Bdelloidea</taxon>
        <taxon>Adinetida</taxon>
        <taxon>Adinetidae</taxon>
        <taxon>Adineta</taxon>
    </lineage>
</organism>
<comment type="caution">
    <text evidence="1">The sequence shown here is derived from an EMBL/GenBank/DDBJ whole genome shotgun (WGS) entry which is preliminary data.</text>
</comment>
<dbReference type="InterPro" id="IPR027417">
    <property type="entry name" value="P-loop_NTPase"/>
</dbReference>
<dbReference type="CDD" id="cd00882">
    <property type="entry name" value="Ras_like_GTPase"/>
    <property type="match status" value="1"/>
</dbReference>
<protein>
    <recommendedName>
        <fullName evidence="3">G domain-containing protein</fullName>
    </recommendedName>
</protein>
<evidence type="ECO:0008006" key="3">
    <source>
        <dbReference type="Google" id="ProtNLM"/>
    </source>
</evidence>
<reference evidence="1" key="1">
    <citation type="submission" date="2021-02" db="EMBL/GenBank/DDBJ databases">
        <authorList>
            <person name="Nowell W R."/>
        </authorList>
    </citation>
    <scope>NUCLEOTIDE SEQUENCE</scope>
</reference>
<accession>A0A820D9W2</accession>
<evidence type="ECO:0000313" key="2">
    <source>
        <dbReference type="Proteomes" id="UP000663868"/>
    </source>
</evidence>
<sequence length="76" mass="8402">MSQASNHLVDETRRMRRILLVGPTGVGKSALINMLINNNVNEDSLARPVEVDDTSQGQTSFLLHIMICQITPTLIL</sequence>
<dbReference type="SUPFAM" id="SSF52540">
    <property type="entry name" value="P-loop containing nucleoside triphosphate hydrolases"/>
    <property type="match status" value="1"/>
</dbReference>
<evidence type="ECO:0000313" key="1">
    <source>
        <dbReference type="EMBL" id="CAF4225733.1"/>
    </source>
</evidence>
<gene>
    <name evidence="1" type="ORF">KXQ929_LOCUS41452</name>
</gene>
<dbReference type="EMBL" id="CAJOBB010009320">
    <property type="protein sequence ID" value="CAF4225733.1"/>
    <property type="molecule type" value="Genomic_DNA"/>
</dbReference>
<dbReference type="Gene3D" id="3.40.50.300">
    <property type="entry name" value="P-loop containing nucleotide triphosphate hydrolases"/>
    <property type="match status" value="1"/>
</dbReference>
<dbReference type="Proteomes" id="UP000663868">
    <property type="component" value="Unassembled WGS sequence"/>
</dbReference>